<dbReference type="EMBL" id="GBXM01096006">
    <property type="protein sequence ID" value="JAH12571.1"/>
    <property type="molecule type" value="Transcribed_RNA"/>
</dbReference>
<evidence type="ECO:0000313" key="1">
    <source>
        <dbReference type="EMBL" id="JAH12571.1"/>
    </source>
</evidence>
<accession>A0A0E9Q6Q4</accession>
<reference evidence="1" key="2">
    <citation type="journal article" date="2015" name="Fish Shellfish Immunol.">
        <title>Early steps in the European eel (Anguilla anguilla)-Vibrio vulnificus interaction in the gills: Role of the RtxA13 toxin.</title>
        <authorList>
            <person name="Callol A."/>
            <person name="Pajuelo D."/>
            <person name="Ebbesson L."/>
            <person name="Teles M."/>
            <person name="MacKenzie S."/>
            <person name="Amaro C."/>
        </authorList>
    </citation>
    <scope>NUCLEOTIDE SEQUENCE</scope>
</reference>
<name>A0A0E9Q6Q4_ANGAN</name>
<protein>
    <submittedName>
        <fullName evidence="1">Uncharacterized protein</fullName>
    </submittedName>
</protein>
<reference evidence="1" key="1">
    <citation type="submission" date="2014-11" db="EMBL/GenBank/DDBJ databases">
        <authorList>
            <person name="Amaro Gonzalez C."/>
        </authorList>
    </citation>
    <scope>NUCLEOTIDE SEQUENCE</scope>
</reference>
<organism evidence="1">
    <name type="scientific">Anguilla anguilla</name>
    <name type="common">European freshwater eel</name>
    <name type="synonym">Muraena anguilla</name>
    <dbReference type="NCBI Taxonomy" id="7936"/>
    <lineage>
        <taxon>Eukaryota</taxon>
        <taxon>Metazoa</taxon>
        <taxon>Chordata</taxon>
        <taxon>Craniata</taxon>
        <taxon>Vertebrata</taxon>
        <taxon>Euteleostomi</taxon>
        <taxon>Actinopterygii</taxon>
        <taxon>Neopterygii</taxon>
        <taxon>Teleostei</taxon>
        <taxon>Anguilliformes</taxon>
        <taxon>Anguillidae</taxon>
        <taxon>Anguilla</taxon>
    </lineage>
</organism>
<proteinExistence type="predicted"/>
<sequence>MQQKVIVSVVYAADFNGKCRVCSRSSLLVEYIMVHKIYHVLLTNNSF</sequence>
<dbReference type="AlphaFoldDB" id="A0A0E9Q6Q4"/>